<dbReference type="Gene3D" id="3.40.50.970">
    <property type="match status" value="1"/>
</dbReference>
<evidence type="ECO:0000256" key="1">
    <source>
        <dbReference type="ARBA" id="ARBA00007812"/>
    </source>
</evidence>
<protein>
    <recommendedName>
        <fullName evidence="2">Thiamine pyrophosphate enzyme TPP-binding domain-containing protein</fullName>
    </recommendedName>
</protein>
<reference evidence="3" key="1">
    <citation type="submission" date="2020-07" db="EMBL/GenBank/DDBJ databases">
        <title>Huge and variable diversity of episymbiotic CPR bacteria and DPANN archaea in groundwater ecosystems.</title>
        <authorList>
            <person name="He C.Y."/>
            <person name="Keren R."/>
            <person name="Whittaker M."/>
            <person name="Farag I.F."/>
            <person name="Doudna J."/>
            <person name="Cate J.H.D."/>
            <person name="Banfield J.F."/>
        </authorList>
    </citation>
    <scope>NUCLEOTIDE SEQUENCE</scope>
    <source>
        <strain evidence="3">NC_groundwater_1482_Ag_S-0.65um_47_24</strain>
    </source>
</reference>
<gene>
    <name evidence="3" type="ORF">HY730_00765</name>
</gene>
<evidence type="ECO:0000313" key="3">
    <source>
        <dbReference type="EMBL" id="MBI4594892.1"/>
    </source>
</evidence>
<dbReference type="PANTHER" id="PTHR18968">
    <property type="entry name" value="THIAMINE PYROPHOSPHATE ENZYMES"/>
    <property type="match status" value="1"/>
</dbReference>
<organism evidence="3 4">
    <name type="scientific">Tectimicrobiota bacterium</name>
    <dbReference type="NCBI Taxonomy" id="2528274"/>
    <lineage>
        <taxon>Bacteria</taxon>
        <taxon>Pseudomonadati</taxon>
        <taxon>Nitrospinota/Tectimicrobiota group</taxon>
        <taxon>Candidatus Tectimicrobiota</taxon>
    </lineage>
</organism>
<dbReference type="AlphaFoldDB" id="A0A933GJA0"/>
<dbReference type="GO" id="GO:0005948">
    <property type="term" value="C:acetolactate synthase complex"/>
    <property type="evidence" value="ECO:0007669"/>
    <property type="project" value="TreeGrafter"/>
</dbReference>
<dbReference type="GO" id="GO:0009099">
    <property type="term" value="P:L-valine biosynthetic process"/>
    <property type="evidence" value="ECO:0007669"/>
    <property type="project" value="TreeGrafter"/>
</dbReference>
<dbReference type="InterPro" id="IPR045229">
    <property type="entry name" value="TPP_enz"/>
</dbReference>
<sequence length="220" mass="24334">MTDVKKIMNDSPASTTISVDNVAQAYLTLLRDRGIKYFFGNGGTYCVRQVRDESIVLINEYDLRVNQVQLEQPGSFYASPMIGGLGWCFGAALGVKLAKPDSIPVVCMGDGTYHFTAPTACHFVSQKLPIVLIVFNNQCWNAVKASTMDLYPQGWAVKEKHFVLCDLEPSPAYEKIAEAFGGYGEKVEDPAEIVPALKRAVRTVKEEKRQALLNVICKHP</sequence>
<dbReference type="GO" id="GO:0003984">
    <property type="term" value="F:acetolactate synthase activity"/>
    <property type="evidence" value="ECO:0007669"/>
    <property type="project" value="TreeGrafter"/>
</dbReference>
<name>A0A933GJA0_UNCTE</name>
<comment type="caution">
    <text evidence="3">The sequence shown here is derived from an EMBL/GenBank/DDBJ whole genome shotgun (WGS) entry which is preliminary data.</text>
</comment>
<dbReference type="InterPro" id="IPR011766">
    <property type="entry name" value="TPP_enzyme_TPP-bd"/>
</dbReference>
<comment type="similarity">
    <text evidence="1">Belongs to the TPP enzyme family.</text>
</comment>
<feature type="domain" description="Thiamine pyrophosphate enzyme TPP-binding" evidence="2">
    <location>
        <begin position="68"/>
        <end position="214"/>
    </location>
</feature>
<evidence type="ECO:0000313" key="4">
    <source>
        <dbReference type="Proteomes" id="UP000772181"/>
    </source>
</evidence>
<dbReference type="GO" id="GO:0050660">
    <property type="term" value="F:flavin adenine dinucleotide binding"/>
    <property type="evidence" value="ECO:0007669"/>
    <property type="project" value="TreeGrafter"/>
</dbReference>
<dbReference type="PANTHER" id="PTHR18968:SF13">
    <property type="entry name" value="ACETOLACTATE SYNTHASE CATALYTIC SUBUNIT, MITOCHONDRIAL"/>
    <property type="match status" value="1"/>
</dbReference>
<dbReference type="EMBL" id="JACQWF010000033">
    <property type="protein sequence ID" value="MBI4594892.1"/>
    <property type="molecule type" value="Genomic_DNA"/>
</dbReference>
<proteinExistence type="inferred from homology"/>
<dbReference type="InterPro" id="IPR029061">
    <property type="entry name" value="THDP-binding"/>
</dbReference>
<dbReference type="Pfam" id="PF02775">
    <property type="entry name" value="TPP_enzyme_C"/>
    <property type="match status" value="1"/>
</dbReference>
<dbReference type="GO" id="GO:0030976">
    <property type="term" value="F:thiamine pyrophosphate binding"/>
    <property type="evidence" value="ECO:0007669"/>
    <property type="project" value="InterPro"/>
</dbReference>
<dbReference type="GO" id="GO:0009097">
    <property type="term" value="P:isoleucine biosynthetic process"/>
    <property type="evidence" value="ECO:0007669"/>
    <property type="project" value="TreeGrafter"/>
</dbReference>
<evidence type="ECO:0000259" key="2">
    <source>
        <dbReference type="Pfam" id="PF02775"/>
    </source>
</evidence>
<dbReference type="Proteomes" id="UP000772181">
    <property type="component" value="Unassembled WGS sequence"/>
</dbReference>
<dbReference type="CDD" id="cd02002">
    <property type="entry name" value="TPP_BFDC"/>
    <property type="match status" value="1"/>
</dbReference>
<dbReference type="SUPFAM" id="SSF52518">
    <property type="entry name" value="Thiamin diphosphate-binding fold (THDP-binding)"/>
    <property type="match status" value="1"/>
</dbReference>
<accession>A0A933GJA0</accession>